<dbReference type="PANTHER" id="PTHR34203">
    <property type="entry name" value="METHYLTRANSFERASE, FKBM FAMILY PROTEIN"/>
    <property type="match status" value="1"/>
</dbReference>
<dbReference type="SUPFAM" id="SSF53335">
    <property type="entry name" value="S-adenosyl-L-methionine-dependent methyltransferases"/>
    <property type="match status" value="1"/>
</dbReference>
<dbReference type="Pfam" id="PF05050">
    <property type="entry name" value="Methyltransf_21"/>
    <property type="match status" value="1"/>
</dbReference>
<dbReference type="EMBL" id="PVNK01000269">
    <property type="protein sequence ID" value="PRP90772.1"/>
    <property type="molecule type" value="Genomic_DNA"/>
</dbReference>
<evidence type="ECO:0000259" key="1">
    <source>
        <dbReference type="Pfam" id="PF05050"/>
    </source>
</evidence>
<dbReference type="PANTHER" id="PTHR34203:SF15">
    <property type="entry name" value="SLL1173 PROTEIN"/>
    <property type="match status" value="1"/>
</dbReference>
<dbReference type="InterPro" id="IPR052514">
    <property type="entry name" value="SAM-dependent_MTase"/>
</dbReference>
<keyword evidence="3" id="KW-1185">Reference proteome</keyword>
<dbReference type="GO" id="GO:0008168">
    <property type="term" value="F:methyltransferase activity"/>
    <property type="evidence" value="ECO:0007669"/>
    <property type="project" value="UniProtKB-KW"/>
</dbReference>
<dbReference type="OrthoDB" id="5329963at2"/>
<accession>A0A2S9XD39</accession>
<dbReference type="Proteomes" id="UP000237968">
    <property type="component" value="Unassembled WGS sequence"/>
</dbReference>
<gene>
    <name evidence="2" type="ORF">ENSA5_62060</name>
</gene>
<dbReference type="InterPro" id="IPR006342">
    <property type="entry name" value="FkbM_mtfrase"/>
</dbReference>
<keyword evidence="2" id="KW-0489">Methyltransferase</keyword>
<evidence type="ECO:0000313" key="3">
    <source>
        <dbReference type="Proteomes" id="UP000237968"/>
    </source>
</evidence>
<sequence length="273" mass="30044">MMQSVSIEDVSFRVRADADRGLFWDRVNRGHWEPHTFKVFRRFLDPGHSCVDIGAWIGPTALYAAQRAGRVHAIEPDPVAHAQLEANVAANPDLGDRIQLHRQCIAPESGPVDLYAGGMYHSDASAFGDSMSGMVAAPERPGQPSCQVEGVKLVDFLDQENITDCSFIKMDVEGGEYSLIPGHWRQLARFGMPTTCVSFHAPAPALRHEQIGSCIEELSTCYRRLYAASNRAITDLAGRLAAVRDWSDEAPDSPWRALEQLLGDGIVASNKAW</sequence>
<evidence type="ECO:0000313" key="2">
    <source>
        <dbReference type="EMBL" id="PRP90772.1"/>
    </source>
</evidence>
<reference evidence="2 3" key="1">
    <citation type="submission" date="2018-03" db="EMBL/GenBank/DDBJ databases">
        <title>Draft Genome Sequences of the Obligatory Marine Myxobacteria Enhygromyxa salina SWB005.</title>
        <authorList>
            <person name="Poehlein A."/>
            <person name="Moghaddam J.A."/>
            <person name="Harms H."/>
            <person name="Alanjari M."/>
            <person name="Koenig G.M."/>
            <person name="Daniel R."/>
            <person name="Schaeberle T.F."/>
        </authorList>
    </citation>
    <scope>NUCLEOTIDE SEQUENCE [LARGE SCALE GENOMIC DNA]</scope>
    <source>
        <strain evidence="2 3">SWB005</strain>
    </source>
</reference>
<keyword evidence="2" id="KW-0808">Transferase</keyword>
<dbReference type="AlphaFoldDB" id="A0A2S9XD39"/>
<name>A0A2S9XD39_9BACT</name>
<feature type="domain" description="Methyltransferase FkbM" evidence="1">
    <location>
        <begin position="52"/>
        <end position="188"/>
    </location>
</feature>
<proteinExistence type="predicted"/>
<comment type="caution">
    <text evidence="2">The sequence shown here is derived from an EMBL/GenBank/DDBJ whole genome shotgun (WGS) entry which is preliminary data.</text>
</comment>
<dbReference type="NCBIfam" id="TIGR01444">
    <property type="entry name" value="fkbM_fam"/>
    <property type="match status" value="1"/>
</dbReference>
<dbReference type="InterPro" id="IPR029063">
    <property type="entry name" value="SAM-dependent_MTases_sf"/>
</dbReference>
<protein>
    <submittedName>
        <fullName evidence="2">Methyltransferase domain protein</fullName>
    </submittedName>
</protein>
<organism evidence="2 3">
    <name type="scientific">Enhygromyxa salina</name>
    <dbReference type="NCBI Taxonomy" id="215803"/>
    <lineage>
        <taxon>Bacteria</taxon>
        <taxon>Pseudomonadati</taxon>
        <taxon>Myxococcota</taxon>
        <taxon>Polyangia</taxon>
        <taxon>Nannocystales</taxon>
        <taxon>Nannocystaceae</taxon>
        <taxon>Enhygromyxa</taxon>
    </lineage>
</organism>
<dbReference type="GO" id="GO:0032259">
    <property type="term" value="P:methylation"/>
    <property type="evidence" value="ECO:0007669"/>
    <property type="project" value="UniProtKB-KW"/>
</dbReference>
<dbReference type="Gene3D" id="3.40.50.150">
    <property type="entry name" value="Vaccinia Virus protein VP39"/>
    <property type="match status" value="1"/>
</dbReference>